<gene>
    <name evidence="1" type="ORF">NM208_g1568</name>
</gene>
<protein>
    <submittedName>
        <fullName evidence="1">Uncharacterized protein</fullName>
    </submittedName>
</protein>
<evidence type="ECO:0000313" key="2">
    <source>
        <dbReference type="Proteomes" id="UP001148629"/>
    </source>
</evidence>
<dbReference type="EMBL" id="JANRMS010000083">
    <property type="protein sequence ID" value="KAJ3547328.1"/>
    <property type="molecule type" value="Genomic_DNA"/>
</dbReference>
<name>A0ACC1SVY7_9HYPO</name>
<accession>A0ACC1SVY7</accession>
<evidence type="ECO:0000313" key="1">
    <source>
        <dbReference type="EMBL" id="KAJ3547328.1"/>
    </source>
</evidence>
<organism evidence="1 2">
    <name type="scientific">Fusarium decemcellulare</name>
    <dbReference type="NCBI Taxonomy" id="57161"/>
    <lineage>
        <taxon>Eukaryota</taxon>
        <taxon>Fungi</taxon>
        <taxon>Dikarya</taxon>
        <taxon>Ascomycota</taxon>
        <taxon>Pezizomycotina</taxon>
        <taxon>Sordariomycetes</taxon>
        <taxon>Hypocreomycetidae</taxon>
        <taxon>Hypocreales</taxon>
        <taxon>Nectriaceae</taxon>
        <taxon>Fusarium</taxon>
        <taxon>Fusarium decemcellulare species complex</taxon>
    </lineage>
</organism>
<proteinExistence type="predicted"/>
<comment type="caution">
    <text evidence="1">The sequence shown here is derived from an EMBL/GenBank/DDBJ whole genome shotgun (WGS) entry which is preliminary data.</text>
</comment>
<reference evidence="1" key="1">
    <citation type="submission" date="2022-08" db="EMBL/GenBank/DDBJ databases">
        <title>Genome Sequence of Fusarium decemcellulare.</title>
        <authorList>
            <person name="Buettner E."/>
        </authorList>
    </citation>
    <scope>NUCLEOTIDE SEQUENCE</scope>
    <source>
        <strain evidence="1">Babe19</strain>
    </source>
</reference>
<sequence length="699" mass="76960">MRYYATGTAPKTIANPTSGRGLVSLSAPVSPAWLVPWLIDGLFRSEGKIEELDERLARMSRLLDTLVAGDSANPMTSASANSSPASAMVTPGGNETPLAGPSPVQTSTPRSIPQQRERGENTCEASNRGQEECGVKGGGSSSLSAHSTFAVDFLHRIAGQDAASGNYFDTRELLDALGHVVDKLQNQQESLESVSRATKEAVPVALQRDTLPPIEETMAMVVGAQAKQPLMLAFFRRLLHPQTLPSLCLKVYFSPTYSESDFIILNIALYFVYCHQSIPSSGQADEDNSWDKYQLQCAANAEKALAALSLHINPTYDMVLALVFGAIYFVETLKPSLAWTFVTTAQQTSLRLGFHTQEHGADEGSEIPNRNGLLFWVIYFLEKSLSLRLGRSSTIPPHDITVPYPGGDDLSPSWMSYGRLQVNQATLAGAVYDGLYCAQALRLTDDARRQRVADLSQQLHGIWEEARALLERETDQDRRDLLTLLWSSDNVTYLSVSTLIHRAVPCQTNSATIFTDDCIASARAALEAHDKCTQMLDKGRPLLLSTYLSWTILFLPFVPFIVLFCYVVETGNTEDLARMSTFVESIASASQYSPTLADHHHLFEVFHNVAQRYTELKSALAASTQNEIDINAEMDAYINSIWFQTHASTGFNQHMWNTGAQSHMMPAITFPTTLLGDLATDARSASGRSTWSFTETREQ</sequence>
<keyword evidence="2" id="KW-1185">Reference proteome</keyword>
<dbReference type="Proteomes" id="UP001148629">
    <property type="component" value="Unassembled WGS sequence"/>
</dbReference>